<dbReference type="RefSeq" id="XP_062718386.1">
    <property type="nucleotide sequence ID" value="XM_062869987.1"/>
</dbReference>
<reference evidence="2" key="1">
    <citation type="journal article" date="2023" name="Mol. Phylogenet. Evol.">
        <title>Genome-scale phylogeny and comparative genomics of the fungal order Sordariales.</title>
        <authorList>
            <person name="Hensen N."/>
            <person name="Bonometti L."/>
            <person name="Westerberg I."/>
            <person name="Brannstrom I.O."/>
            <person name="Guillou S."/>
            <person name="Cros-Aarteil S."/>
            <person name="Calhoun S."/>
            <person name="Haridas S."/>
            <person name="Kuo A."/>
            <person name="Mondo S."/>
            <person name="Pangilinan J."/>
            <person name="Riley R."/>
            <person name="LaButti K."/>
            <person name="Andreopoulos B."/>
            <person name="Lipzen A."/>
            <person name="Chen C."/>
            <person name="Yan M."/>
            <person name="Daum C."/>
            <person name="Ng V."/>
            <person name="Clum A."/>
            <person name="Steindorff A."/>
            <person name="Ohm R.A."/>
            <person name="Martin F."/>
            <person name="Silar P."/>
            <person name="Natvig D.O."/>
            <person name="Lalanne C."/>
            <person name="Gautier V."/>
            <person name="Ament-Velasquez S.L."/>
            <person name="Kruys A."/>
            <person name="Hutchinson M.I."/>
            <person name="Powell A.J."/>
            <person name="Barry K."/>
            <person name="Miller A.N."/>
            <person name="Grigoriev I.V."/>
            <person name="Debuchy R."/>
            <person name="Gladieux P."/>
            <person name="Hiltunen Thoren M."/>
            <person name="Johannesson H."/>
        </authorList>
    </citation>
    <scope>NUCLEOTIDE SEQUENCE</scope>
    <source>
        <strain evidence="2">CBS 333.67</strain>
    </source>
</reference>
<keyword evidence="3" id="KW-1185">Reference proteome</keyword>
<gene>
    <name evidence="2" type="ORF">B0T15DRAFT_543353</name>
</gene>
<dbReference type="Proteomes" id="UP001273166">
    <property type="component" value="Unassembled WGS sequence"/>
</dbReference>
<evidence type="ECO:0000313" key="2">
    <source>
        <dbReference type="EMBL" id="KAK3302606.1"/>
    </source>
</evidence>
<reference evidence="2" key="2">
    <citation type="submission" date="2023-06" db="EMBL/GenBank/DDBJ databases">
        <authorList>
            <consortium name="Lawrence Berkeley National Laboratory"/>
            <person name="Mondo S.J."/>
            <person name="Hensen N."/>
            <person name="Bonometti L."/>
            <person name="Westerberg I."/>
            <person name="Brannstrom I.O."/>
            <person name="Guillou S."/>
            <person name="Cros-Aarteil S."/>
            <person name="Calhoun S."/>
            <person name="Haridas S."/>
            <person name="Kuo A."/>
            <person name="Pangilinan J."/>
            <person name="Riley R."/>
            <person name="Labutti K."/>
            <person name="Andreopoulos B."/>
            <person name="Lipzen A."/>
            <person name="Chen C."/>
            <person name="Yanf M."/>
            <person name="Daum C."/>
            <person name="Ng V."/>
            <person name="Clum A."/>
            <person name="Steindorff A."/>
            <person name="Ohm R."/>
            <person name="Martin F."/>
            <person name="Silar P."/>
            <person name="Natvig D."/>
            <person name="Lalanne C."/>
            <person name="Gautier V."/>
            <person name="Ament-Velasquez S.L."/>
            <person name="Kruys A."/>
            <person name="Hutchinson M.I."/>
            <person name="Powell A.J."/>
            <person name="Barry K."/>
            <person name="Miller A.N."/>
            <person name="Grigoriev I.V."/>
            <person name="Debuchy R."/>
            <person name="Gladieux P."/>
            <person name="Thoren M.H."/>
            <person name="Johannesson H."/>
        </authorList>
    </citation>
    <scope>NUCLEOTIDE SEQUENCE</scope>
    <source>
        <strain evidence="2">CBS 333.67</strain>
    </source>
</reference>
<evidence type="ECO:0000313" key="3">
    <source>
        <dbReference type="Proteomes" id="UP001273166"/>
    </source>
</evidence>
<name>A0AAJ0GMC3_9PEZI</name>
<feature type="region of interest" description="Disordered" evidence="1">
    <location>
        <begin position="27"/>
        <end position="61"/>
    </location>
</feature>
<protein>
    <submittedName>
        <fullName evidence="2">Uncharacterized protein</fullName>
    </submittedName>
</protein>
<proteinExistence type="predicted"/>
<dbReference type="EMBL" id="JAUDZG010000007">
    <property type="protein sequence ID" value="KAK3302606.1"/>
    <property type="molecule type" value="Genomic_DNA"/>
</dbReference>
<sequence>MLWDRKTYYEERLSSFGSSFRRRRHASQVDSNILKHSRSGGRQGKGREHTNRSTPHPPILPYRLLPPLLTNPIQPSTRPILPYHLHPSSFYQPQFNPPLLPVVVVGRGRLRRWVVESYAASLALLSGRATRRVSPRGGVRSVASPCRSQAERCVFEGATSPVGCPRVNWTRGVLRLVKDVDLPRHLATSSPLDDNRPVGVARRVSAGSACRNRSRSSALKRMLVYCSDHKIFMSLLLQMNVRDVGVILS</sequence>
<comment type="caution">
    <text evidence="2">The sequence shown here is derived from an EMBL/GenBank/DDBJ whole genome shotgun (WGS) entry which is preliminary data.</text>
</comment>
<accession>A0AAJ0GMC3</accession>
<dbReference type="GeneID" id="87888816"/>
<dbReference type="AlphaFoldDB" id="A0AAJ0GMC3"/>
<evidence type="ECO:0000256" key="1">
    <source>
        <dbReference type="SAM" id="MobiDB-lite"/>
    </source>
</evidence>
<organism evidence="2 3">
    <name type="scientific">Chaetomium strumarium</name>
    <dbReference type="NCBI Taxonomy" id="1170767"/>
    <lineage>
        <taxon>Eukaryota</taxon>
        <taxon>Fungi</taxon>
        <taxon>Dikarya</taxon>
        <taxon>Ascomycota</taxon>
        <taxon>Pezizomycotina</taxon>
        <taxon>Sordariomycetes</taxon>
        <taxon>Sordariomycetidae</taxon>
        <taxon>Sordariales</taxon>
        <taxon>Chaetomiaceae</taxon>
        <taxon>Chaetomium</taxon>
    </lineage>
</organism>